<gene>
    <name evidence="1" type="ORF">F5544_27085</name>
</gene>
<dbReference type="RefSeq" id="WP_167475830.1">
    <property type="nucleotide sequence ID" value="NZ_CP046172.1"/>
</dbReference>
<evidence type="ECO:0000313" key="1">
    <source>
        <dbReference type="EMBL" id="QIS13271.1"/>
    </source>
</evidence>
<accession>A0A6G9YJA0</accession>
<proteinExistence type="predicted"/>
<organism evidence="1 2">
    <name type="scientific">Nocardia arthritidis</name>
    <dbReference type="NCBI Taxonomy" id="228602"/>
    <lineage>
        <taxon>Bacteria</taxon>
        <taxon>Bacillati</taxon>
        <taxon>Actinomycetota</taxon>
        <taxon>Actinomycetes</taxon>
        <taxon>Mycobacteriales</taxon>
        <taxon>Nocardiaceae</taxon>
        <taxon>Nocardia</taxon>
    </lineage>
</organism>
<dbReference type="KEGG" id="nah:F5544_27085"/>
<sequence>MSTDTVFRRRISPTERMYLWARELAPPFLMQIVIHGSGDLDPGAVQRAVDIASAANPGSRLIRDGRYWVDSGQAAAVRVVPGATVKYPLLEEDPVLTSPIGPTSDRTCEVLLLTGAPVTLVVRTFHGVMDGMGTVMWVLDIFRALRGEEPIGAADPIADAELVSRIGAPGKPTPILPIYPAATGHGRQLPGMKRHLLRQRTIDIAGKSPLARVAAILAETAGATSRFMIPVDLRRHAPELRSTANLALPLFVDVAPGEDWRAINARIRTGLAEKRELNQMNNGGLLAFPDGVAHAIMHAGNWIGARLGRNMVSATVSNMGRFRLDDLSVPGWRATDIRMLPQHSGMMPLLFGVAEYDGRTHITVSARNGVGVEERLEALLDRIAATLEREFAPAAAD</sequence>
<evidence type="ECO:0000313" key="2">
    <source>
        <dbReference type="Proteomes" id="UP000503540"/>
    </source>
</evidence>
<keyword evidence="2" id="KW-1185">Reference proteome</keyword>
<protein>
    <submittedName>
        <fullName evidence="1">Peptide synthetase</fullName>
    </submittedName>
</protein>
<reference evidence="1 2" key="1">
    <citation type="journal article" date="2019" name="ACS Chem. Biol.">
        <title>Identification and Mobilization of a Cryptic Antibiotic Biosynthesis Gene Locus from a Human-Pathogenic Nocardia Isolate.</title>
        <authorList>
            <person name="Herisse M."/>
            <person name="Ishida K."/>
            <person name="Porter J.L."/>
            <person name="Howden B."/>
            <person name="Hertweck C."/>
            <person name="Stinear T.P."/>
            <person name="Pidot S.J."/>
        </authorList>
    </citation>
    <scope>NUCLEOTIDE SEQUENCE [LARGE SCALE GENOMIC DNA]</scope>
    <source>
        <strain evidence="1 2">AUSMDU00012717</strain>
    </source>
</reference>
<dbReference type="AlphaFoldDB" id="A0A6G9YJA0"/>
<name>A0A6G9YJA0_9NOCA</name>
<dbReference type="Proteomes" id="UP000503540">
    <property type="component" value="Chromosome"/>
</dbReference>
<dbReference type="EMBL" id="CP046172">
    <property type="protein sequence ID" value="QIS13271.1"/>
    <property type="molecule type" value="Genomic_DNA"/>
</dbReference>